<sequence length="407" mass="46134">MRFERISKKQLEIFRFIHESYSALICDGAVRTGKTVLMTAAFLEWAMHAFSGMSFALCGKTKPSVERNIVEPLLALQSVAKKYRLHYSRSLSLLTAEFRGRQNTFYLFGGYDESSYMLIQGMTLAGVLLDETALMPRSFVDQAITRTLSVDGAKLWFNCNPASPSHWFYREWVCRAEERGAKRLHFLLEDNPGLSRKAIERAKASFSGVFYDRYILGKWVAAEGLIYPRAAEGEGIAESIPRDYTRFAVSVDYGTLNPCSMGLWGYCGGVWYRFAEYYHSGRESREQLTDEEYCDRLEKLAGGRPLEAVVVDPSAASFLEALRRRGKWPVRPADNAVLAGIRDTAAALHEGKIAVCDCCEGALREFSLYRWDEGSGEDRPVKENDHAMDEIRYFVRTILRGDTFSFA</sequence>
<comment type="caution">
    <text evidence="1">The sequence shown here is derived from an EMBL/GenBank/DDBJ whole genome shotgun (WGS) entry which is preliminary data.</text>
</comment>
<reference evidence="1" key="2">
    <citation type="journal article" date="2021" name="PeerJ">
        <title>Extensive microbial diversity within the chicken gut microbiome revealed by metagenomics and culture.</title>
        <authorList>
            <person name="Gilroy R."/>
            <person name="Ravi A."/>
            <person name="Getino M."/>
            <person name="Pursley I."/>
            <person name="Horton D.L."/>
            <person name="Alikhan N.F."/>
            <person name="Baker D."/>
            <person name="Gharbi K."/>
            <person name="Hall N."/>
            <person name="Watson M."/>
            <person name="Adriaenssens E.M."/>
            <person name="Foster-Nyarko E."/>
            <person name="Jarju S."/>
            <person name="Secka A."/>
            <person name="Antonio M."/>
            <person name="Oren A."/>
            <person name="Chaudhuri R.R."/>
            <person name="La Ragione R."/>
            <person name="Hildebrand F."/>
            <person name="Pallen M.J."/>
        </authorList>
    </citation>
    <scope>NUCLEOTIDE SEQUENCE</scope>
    <source>
        <strain evidence="1">ChiSxjej1B13-7958</strain>
    </source>
</reference>
<name>A0A9D1ANX0_9FIRM</name>
<dbReference type="NCBIfam" id="TIGR01547">
    <property type="entry name" value="phage_term_2"/>
    <property type="match status" value="1"/>
</dbReference>
<accession>A0A9D1ANX0</accession>
<dbReference type="InterPro" id="IPR027417">
    <property type="entry name" value="P-loop_NTPase"/>
</dbReference>
<dbReference type="Gene3D" id="3.40.50.300">
    <property type="entry name" value="P-loop containing nucleotide triphosphate hydrolases"/>
    <property type="match status" value="1"/>
</dbReference>
<gene>
    <name evidence="1" type="ORF">IAB89_07870</name>
</gene>
<protein>
    <submittedName>
        <fullName evidence="1">PBSX family phage terminase large subunit</fullName>
    </submittedName>
</protein>
<dbReference type="AlphaFoldDB" id="A0A9D1ANX0"/>
<proteinExistence type="predicted"/>
<organism evidence="1 2">
    <name type="scientific">Candidatus Caccousia avicola</name>
    <dbReference type="NCBI Taxonomy" id="2840721"/>
    <lineage>
        <taxon>Bacteria</taxon>
        <taxon>Bacillati</taxon>
        <taxon>Bacillota</taxon>
        <taxon>Clostridia</taxon>
        <taxon>Eubacteriales</taxon>
        <taxon>Oscillospiraceae</taxon>
        <taxon>Oscillospiraceae incertae sedis</taxon>
        <taxon>Candidatus Caccousia</taxon>
    </lineage>
</organism>
<dbReference type="Proteomes" id="UP000824242">
    <property type="component" value="Unassembled WGS sequence"/>
</dbReference>
<dbReference type="EMBL" id="DVGZ01000082">
    <property type="protein sequence ID" value="HIR47557.1"/>
    <property type="molecule type" value="Genomic_DNA"/>
</dbReference>
<reference evidence="1" key="1">
    <citation type="submission" date="2020-10" db="EMBL/GenBank/DDBJ databases">
        <authorList>
            <person name="Gilroy R."/>
        </authorList>
    </citation>
    <scope>NUCLEOTIDE SEQUENCE</scope>
    <source>
        <strain evidence="1">ChiSxjej1B13-7958</strain>
    </source>
</reference>
<evidence type="ECO:0000313" key="1">
    <source>
        <dbReference type="EMBL" id="HIR47557.1"/>
    </source>
</evidence>
<dbReference type="Pfam" id="PF03237">
    <property type="entry name" value="Terminase_6N"/>
    <property type="match status" value="1"/>
</dbReference>
<dbReference type="InterPro" id="IPR006437">
    <property type="entry name" value="Phage_terminase_lsu"/>
</dbReference>
<evidence type="ECO:0000313" key="2">
    <source>
        <dbReference type="Proteomes" id="UP000824242"/>
    </source>
</evidence>
<dbReference type="Gene3D" id="3.30.420.280">
    <property type="match status" value="1"/>
</dbReference>